<organism evidence="2 3">
    <name type="scientific">Streblomastix strix</name>
    <dbReference type="NCBI Taxonomy" id="222440"/>
    <lineage>
        <taxon>Eukaryota</taxon>
        <taxon>Metamonada</taxon>
        <taxon>Preaxostyla</taxon>
        <taxon>Oxymonadida</taxon>
        <taxon>Streblomastigidae</taxon>
        <taxon>Streblomastix</taxon>
    </lineage>
</organism>
<gene>
    <name evidence="2" type="ORF">EZS28_031749</name>
</gene>
<dbReference type="InterPro" id="IPR000719">
    <property type="entry name" value="Prot_kinase_dom"/>
</dbReference>
<dbReference type="InterPro" id="IPR011009">
    <property type="entry name" value="Kinase-like_dom_sf"/>
</dbReference>
<feature type="domain" description="Protein kinase" evidence="1">
    <location>
        <begin position="1"/>
        <end position="268"/>
    </location>
</feature>
<feature type="non-terminal residue" evidence="2">
    <location>
        <position position="1"/>
    </location>
</feature>
<dbReference type="EMBL" id="SNRW01013346">
    <property type="protein sequence ID" value="KAA6372724.1"/>
    <property type="molecule type" value="Genomic_DNA"/>
</dbReference>
<evidence type="ECO:0000259" key="1">
    <source>
        <dbReference type="PROSITE" id="PS50011"/>
    </source>
</evidence>
<dbReference type="Proteomes" id="UP000324800">
    <property type="component" value="Unassembled WGS sequence"/>
</dbReference>
<evidence type="ECO:0000313" key="2">
    <source>
        <dbReference type="EMBL" id="KAA6372724.1"/>
    </source>
</evidence>
<dbReference type="Gene3D" id="1.10.510.10">
    <property type="entry name" value="Transferase(Phosphotransferase) domain 1"/>
    <property type="match status" value="1"/>
</dbReference>
<dbReference type="AlphaFoldDB" id="A0A5J4URC5"/>
<dbReference type="PROSITE" id="PS50011">
    <property type="entry name" value="PROTEIN_KINASE_DOM"/>
    <property type="match status" value="1"/>
</dbReference>
<dbReference type="GO" id="GO:0005524">
    <property type="term" value="F:ATP binding"/>
    <property type="evidence" value="ECO:0007669"/>
    <property type="project" value="InterPro"/>
</dbReference>
<dbReference type="GO" id="GO:0004672">
    <property type="term" value="F:protein kinase activity"/>
    <property type="evidence" value="ECO:0007669"/>
    <property type="project" value="InterPro"/>
</dbReference>
<name>A0A5J4URC5_9EUKA</name>
<evidence type="ECO:0000313" key="3">
    <source>
        <dbReference type="Proteomes" id="UP000324800"/>
    </source>
</evidence>
<proteinExistence type="predicted"/>
<reference evidence="2 3" key="1">
    <citation type="submission" date="2019-03" db="EMBL/GenBank/DDBJ databases">
        <title>Single cell metagenomics reveals metabolic interactions within the superorganism composed of flagellate Streblomastix strix and complex community of Bacteroidetes bacteria on its surface.</title>
        <authorList>
            <person name="Treitli S.C."/>
            <person name="Kolisko M."/>
            <person name="Husnik F."/>
            <person name="Keeling P."/>
            <person name="Hampl V."/>
        </authorList>
    </citation>
    <scope>NUCLEOTIDE SEQUENCE [LARGE SCALE GENOMIC DNA]</scope>
    <source>
        <strain evidence="2">ST1C</strain>
    </source>
</reference>
<accession>A0A5J4URC5</accession>
<sequence length="268" mass="30858">IFNALPTTQPRPQGGGSDKSIVEFGIVYFSALHQFIFDVRHFTHYYQMFRLIFEEERFNQKAFCKRSTLKSGNACTKPNKWDTTQNAYKLDLEQIQDEDCQQMTLRDDFEQQQDQIEKIVLISQEEVVDSDGQLNERQRIVHSFDEEDGDELAYLSKEKEDKIREQGTGIDNVLLVEGFQVKLADFGLARQLQVDKEYTTNHGGTFLYQGLELLRIKKKEYEIHSKSEGVSAEELIQCIINIPLDPSKKIADQKILGIPEVAATLAKK</sequence>
<dbReference type="SUPFAM" id="SSF56112">
    <property type="entry name" value="Protein kinase-like (PK-like)"/>
    <property type="match status" value="1"/>
</dbReference>
<comment type="caution">
    <text evidence="2">The sequence shown here is derived from an EMBL/GenBank/DDBJ whole genome shotgun (WGS) entry which is preliminary data.</text>
</comment>
<protein>
    <recommendedName>
        <fullName evidence="1">Protein kinase domain-containing protein</fullName>
    </recommendedName>
</protein>